<keyword evidence="6" id="KW-0175">Coiled coil</keyword>
<evidence type="ECO:0000256" key="1">
    <source>
        <dbReference type="ARBA" id="ARBA00004245"/>
    </source>
</evidence>
<feature type="coiled-coil region" evidence="6">
    <location>
        <begin position="935"/>
        <end position="990"/>
    </location>
</feature>
<dbReference type="GO" id="GO:0003777">
    <property type="term" value="F:microtubule motor activity"/>
    <property type="evidence" value="ECO:0007669"/>
    <property type="project" value="InterPro"/>
</dbReference>
<keyword evidence="5" id="KW-0505">Motor protein</keyword>
<keyword evidence="4" id="KW-0963">Cytoplasm</keyword>
<dbReference type="SUPFAM" id="SSF52540">
    <property type="entry name" value="P-loop containing nucleoside triphosphate hydrolases"/>
    <property type="match status" value="1"/>
</dbReference>
<dbReference type="AlphaFoldDB" id="A0A3B3W1I1"/>
<dbReference type="SMART" id="SM00129">
    <property type="entry name" value="KISc"/>
    <property type="match status" value="1"/>
</dbReference>
<dbReference type="GO" id="GO:0008017">
    <property type="term" value="F:microtubule binding"/>
    <property type="evidence" value="ECO:0007669"/>
    <property type="project" value="InterPro"/>
</dbReference>
<dbReference type="PROSITE" id="PS50067">
    <property type="entry name" value="KINESIN_MOTOR_2"/>
    <property type="match status" value="1"/>
</dbReference>
<evidence type="ECO:0000313" key="9">
    <source>
        <dbReference type="Ensembl" id="ENSPLAP00000031211.1"/>
    </source>
</evidence>
<feature type="compositionally biased region" description="Basic and acidic residues" evidence="7">
    <location>
        <begin position="654"/>
        <end position="666"/>
    </location>
</feature>
<dbReference type="GO" id="GO:0007052">
    <property type="term" value="P:mitotic spindle organization"/>
    <property type="evidence" value="ECO:0007669"/>
    <property type="project" value="TreeGrafter"/>
</dbReference>
<keyword evidence="2 5" id="KW-0547">Nucleotide-binding</keyword>
<dbReference type="PANTHER" id="PTHR47969">
    <property type="entry name" value="CHROMOSOME-ASSOCIATED KINESIN KIF4A-RELATED"/>
    <property type="match status" value="1"/>
</dbReference>
<dbReference type="PANTHER" id="PTHR47969:SF25">
    <property type="entry name" value="KINESIN MOTOR DOMAIN-CONTAINING PROTEIN"/>
    <property type="match status" value="1"/>
</dbReference>
<organism evidence="9 10">
    <name type="scientific">Poecilia latipinna</name>
    <name type="common">sailfin molly</name>
    <dbReference type="NCBI Taxonomy" id="48699"/>
    <lineage>
        <taxon>Eukaryota</taxon>
        <taxon>Metazoa</taxon>
        <taxon>Chordata</taxon>
        <taxon>Craniata</taxon>
        <taxon>Vertebrata</taxon>
        <taxon>Euteleostomi</taxon>
        <taxon>Actinopterygii</taxon>
        <taxon>Neopterygii</taxon>
        <taxon>Teleostei</taxon>
        <taxon>Neoteleostei</taxon>
        <taxon>Acanthomorphata</taxon>
        <taxon>Ovalentaria</taxon>
        <taxon>Atherinomorphae</taxon>
        <taxon>Cyprinodontiformes</taxon>
        <taxon>Poeciliidae</taxon>
        <taxon>Poeciliinae</taxon>
        <taxon>Poecilia</taxon>
    </lineage>
</organism>
<reference evidence="9" key="1">
    <citation type="submission" date="2025-08" db="UniProtKB">
        <authorList>
            <consortium name="Ensembl"/>
        </authorList>
    </citation>
    <scope>IDENTIFICATION</scope>
</reference>
<keyword evidence="3 5" id="KW-0067">ATP-binding</keyword>
<feature type="compositionally biased region" description="Polar residues" evidence="7">
    <location>
        <begin position="828"/>
        <end position="840"/>
    </location>
</feature>
<evidence type="ECO:0000256" key="3">
    <source>
        <dbReference type="ARBA" id="ARBA00022840"/>
    </source>
</evidence>
<evidence type="ECO:0000313" key="10">
    <source>
        <dbReference type="Proteomes" id="UP000261500"/>
    </source>
</evidence>
<feature type="region of interest" description="Disordered" evidence="7">
    <location>
        <begin position="1147"/>
        <end position="1189"/>
    </location>
</feature>
<keyword evidence="10" id="KW-1185">Reference proteome</keyword>
<feature type="coiled-coil region" evidence="6">
    <location>
        <begin position="746"/>
        <end position="773"/>
    </location>
</feature>
<keyword evidence="4" id="KW-0206">Cytoskeleton</keyword>
<evidence type="ECO:0000256" key="7">
    <source>
        <dbReference type="SAM" id="MobiDB-lite"/>
    </source>
</evidence>
<dbReference type="PRINTS" id="PR00380">
    <property type="entry name" value="KINESINHEAVY"/>
</dbReference>
<dbReference type="InterPro" id="IPR027417">
    <property type="entry name" value="P-loop_NTPase"/>
</dbReference>
<evidence type="ECO:0000256" key="5">
    <source>
        <dbReference type="PROSITE-ProRule" id="PRU00283"/>
    </source>
</evidence>
<comment type="subcellular location">
    <subcellularLocation>
        <location evidence="1">Cytoplasm</location>
        <location evidence="1">Cytoskeleton</location>
    </subcellularLocation>
</comment>
<dbReference type="Gene3D" id="3.40.850.10">
    <property type="entry name" value="Kinesin motor domain"/>
    <property type="match status" value="1"/>
</dbReference>
<accession>A0A3B3W1I1</accession>
<reference evidence="9" key="2">
    <citation type="submission" date="2025-09" db="UniProtKB">
        <authorList>
            <consortium name="Ensembl"/>
        </authorList>
    </citation>
    <scope>IDENTIFICATION</scope>
</reference>
<dbReference type="GO" id="GO:0005875">
    <property type="term" value="C:microtubule associated complex"/>
    <property type="evidence" value="ECO:0007669"/>
    <property type="project" value="TreeGrafter"/>
</dbReference>
<dbReference type="GO" id="GO:0051231">
    <property type="term" value="P:spindle elongation"/>
    <property type="evidence" value="ECO:0007669"/>
    <property type="project" value="TreeGrafter"/>
</dbReference>
<feature type="region of interest" description="Disordered" evidence="7">
    <location>
        <begin position="811"/>
        <end position="852"/>
    </location>
</feature>
<evidence type="ECO:0000259" key="8">
    <source>
        <dbReference type="PROSITE" id="PS50067"/>
    </source>
</evidence>
<feature type="region of interest" description="Disordered" evidence="7">
    <location>
        <begin position="389"/>
        <end position="411"/>
    </location>
</feature>
<sequence length="1280" mass="145828">MSEVCVRVAVRIRPLLRKELLHQHQVCVQVVPSGSGQVRLGSDRLFSFDHAFGPTASQDEVYESCVQPLVESLLDGYNATVFCYGQTGSGKTYTLGGGSKDEGGIIDCVAEDVFLLLAKRKNDDSIEATVQISYMELYREELRDLLDMNTNHKELLIRDDEKGNTVVIGAREMVVTSAEELLGAVEMGNALRHTGATGMNEHSSRSHVILTLQVRIRSHSNNNPSLKTVRSSKLCLVDLAGSERASKTGNTGAQFKESALINTGLLALGNVIRALSDRGRSRRGNGCSSPHVPYRDAKITRLLRDSLGGNAHTVMVACVSPSHHFLAETLNVLQFASRARHIRNCPGRALSLTDVKSDPKTCQPAETRLEELVYEVQTLRELLKEKEKDMKEMEREKTRGGGGDGDGFKQPSQITASILDKRLNQDTAAQYLFLAKEAASLLADMSKAFPSVLFRQRLQEWQERLAAVSQSHHTGSTDCSEGAGDHQLHVTNLNLREELRKCQEALQEKKQLLEEKDEELRRIRREVEKLLEEKRNRVLATEEEKERSRIQTEQLVSQQVLIDRLRSSLVAARGMTPGATEEARPSGNSCTRPQSVPLITHSLLHRPSRKIHSSPPTCSLERVMTAFRMRGHLLLAEIEEKDKVYCPFITQQVESKERTQNNHEEETKEEEAETERSLCRTEFRLPLNRTWTSWEKRLLLKPKSTRLEMYDGNTAVPESYLVKDINENAVKKVRRANTAERRIHELKVSMRLKEELIKELDTTERKIQAVDRGEMGNVLERLSMQSQQVRAEVYRSLQSMRLERARLQSSLRELDETNSRKPHRNRGLKSSSVPENSPVETNRMLHDSSWLEEEEERAIHQRAELQELGEELKRKVEVLQHREACVQQKNKLHIKMLQSSQALSRDLLQVSVQLESVEEQLQSQSSVRKTRGVTVRELEKERDMLKMKRDTLEAQLRDNRVLTVEEEHSLIQLEEAVEALDAALEFKNNSIQERQKHLFIGNSPLLESKDTEPAQHCDITRKLKKLSLPEAIELLIKYFNKVVCLREAERRLHLQCEELELHAGEQEAALREMEAAMQRFALDADRRLTLQHREHQSNVRLLLQKLKEGMSGEAQQAIQDRVQHLEKELFFYKSSSRQLKRKLKELLSDAPYNDNQSSHTQESRERQGTHLPLSADEPKAHCEEEGETTHISTTYTKIYAEEIESKPVKPSLTQSHGRYTRGQPEASLEMTPVKLCRRELREIPAADLQLLGAATRRHQSVVNSSSESMMEDSIEVPRNT</sequence>
<evidence type="ECO:0000256" key="6">
    <source>
        <dbReference type="SAM" id="Coils"/>
    </source>
</evidence>
<dbReference type="STRING" id="48699.ENSPLAP00000031211"/>
<dbReference type="InterPro" id="IPR019821">
    <property type="entry name" value="Kinesin_motor_CS"/>
</dbReference>
<dbReference type="InterPro" id="IPR027640">
    <property type="entry name" value="Kinesin-like_fam"/>
</dbReference>
<protein>
    <submittedName>
        <fullName evidence="9">Kinesin family member 27</fullName>
    </submittedName>
</protein>
<evidence type="ECO:0000256" key="2">
    <source>
        <dbReference type="ARBA" id="ARBA00022741"/>
    </source>
</evidence>
<dbReference type="RefSeq" id="XP_014909466.1">
    <property type="nucleotide sequence ID" value="XM_015053980.1"/>
</dbReference>
<feature type="binding site" evidence="5">
    <location>
        <begin position="85"/>
        <end position="92"/>
    </location>
    <ligand>
        <name>ATP</name>
        <dbReference type="ChEBI" id="CHEBI:30616"/>
    </ligand>
</feature>
<evidence type="ECO:0000256" key="4">
    <source>
        <dbReference type="ARBA" id="ARBA00023212"/>
    </source>
</evidence>
<name>A0A3B3W1I1_9TELE</name>
<proteinExistence type="inferred from homology"/>
<dbReference type="GO" id="GO:0007018">
    <property type="term" value="P:microtubule-based movement"/>
    <property type="evidence" value="ECO:0007669"/>
    <property type="project" value="InterPro"/>
</dbReference>
<feature type="domain" description="Kinesin motor" evidence="8">
    <location>
        <begin position="5"/>
        <end position="342"/>
    </location>
</feature>
<feature type="compositionally biased region" description="Basic and acidic residues" evidence="7">
    <location>
        <begin position="389"/>
        <end position="399"/>
    </location>
</feature>
<feature type="region of interest" description="Disordered" evidence="7">
    <location>
        <begin position="654"/>
        <end position="675"/>
    </location>
</feature>
<dbReference type="InterPro" id="IPR036961">
    <property type="entry name" value="Kinesin_motor_dom_sf"/>
</dbReference>
<dbReference type="Proteomes" id="UP000261500">
    <property type="component" value="Unplaced"/>
</dbReference>
<feature type="coiled-coil region" evidence="6">
    <location>
        <begin position="492"/>
        <end position="551"/>
    </location>
</feature>
<dbReference type="GO" id="GO:0005524">
    <property type="term" value="F:ATP binding"/>
    <property type="evidence" value="ECO:0007669"/>
    <property type="project" value="UniProtKB-UniRule"/>
</dbReference>
<feature type="region of interest" description="Disordered" evidence="7">
    <location>
        <begin position="1261"/>
        <end position="1280"/>
    </location>
</feature>
<dbReference type="Ensembl" id="ENSPLAT00000027887.1">
    <property type="protein sequence ID" value="ENSPLAP00000031211.1"/>
    <property type="gene ID" value="ENSPLAG00000023037.1"/>
</dbReference>
<dbReference type="GeneTree" id="ENSGT00940000157487"/>
<dbReference type="InterPro" id="IPR001752">
    <property type="entry name" value="Kinesin_motor_dom"/>
</dbReference>
<dbReference type="Pfam" id="PF00225">
    <property type="entry name" value="Kinesin"/>
    <property type="match status" value="1"/>
</dbReference>
<dbReference type="PROSITE" id="PS00411">
    <property type="entry name" value="KINESIN_MOTOR_1"/>
    <property type="match status" value="1"/>
</dbReference>
<dbReference type="GeneID" id="106960726"/>
<comment type="similarity">
    <text evidence="5">Belongs to the TRAFAC class myosin-kinesin ATPase superfamily. Kinesin family.</text>
</comment>